<dbReference type="KEGG" id="tva:4771593"/>
<name>A2E1B3_TRIV3</name>
<dbReference type="RefSeq" id="XP_001325837.1">
    <property type="nucleotide sequence ID" value="XM_001325802.1"/>
</dbReference>
<organism evidence="1 2">
    <name type="scientific">Trichomonas vaginalis (strain ATCC PRA-98 / G3)</name>
    <dbReference type="NCBI Taxonomy" id="412133"/>
    <lineage>
        <taxon>Eukaryota</taxon>
        <taxon>Metamonada</taxon>
        <taxon>Parabasalia</taxon>
        <taxon>Trichomonadida</taxon>
        <taxon>Trichomonadidae</taxon>
        <taxon>Trichomonas</taxon>
    </lineage>
</organism>
<dbReference type="AlphaFoldDB" id="A2E1B3"/>
<dbReference type="VEuPathDB" id="TrichDB:TVAG_390110"/>
<reference evidence="1" key="1">
    <citation type="submission" date="2006-10" db="EMBL/GenBank/DDBJ databases">
        <authorList>
            <person name="Amadeo P."/>
            <person name="Zhao Q."/>
            <person name="Wortman J."/>
            <person name="Fraser-Liggett C."/>
            <person name="Carlton J."/>
        </authorList>
    </citation>
    <scope>NUCLEOTIDE SEQUENCE</scope>
    <source>
        <strain evidence="1">G3</strain>
    </source>
</reference>
<dbReference type="SMR" id="A2E1B3"/>
<evidence type="ECO:0000313" key="1">
    <source>
        <dbReference type="EMBL" id="EAY13614.1"/>
    </source>
</evidence>
<dbReference type="OrthoDB" id="10497777at2759"/>
<keyword evidence="2" id="KW-1185">Reference proteome</keyword>
<sequence length="485" mass="55952">MKSTNQNLVLLASDKTIPPDIDVYELEPYLLFMPGKFKDTSVDYQMKLIQHFQDSLDILNNAIKESDELLAKQIERVKEIQKKVPNNLQITNANRDDVIKYYALFEAQQHLSNKLEHTHLASCREYGDLLQRLLKFTEWLVQHPHLIYVNLKRALPSVAAKTYHADQKVFRESRAINLAYREQIAICNCYPPNYVFINANKVFCQNAVDQAMAARKAATSYFEEIPVEDDLFEFFDSQFAPLSKENLVPIKIASDFDSVNSWLERAIDVMVKYDGIENTERKEVIVILLLRYLFRRTYPLLKPELYHSPSLLRTMEFVANRTPIENNVPEKYIPAKLRNEPTKVLFKSNSIASAPVEWLNLVQFKVCPLDMAYCIFKVHESLSIMVTLEASHGNPDTSDFFAQMPGFDDIFDIWICLLSVATICDPAGIVQYIMKWSRLTGFPHRFMACCAYLEAAVEQLNNRISLLPELCPPKPVVHEEIILPE</sequence>
<accession>A2E1B3</accession>
<protein>
    <submittedName>
        <fullName evidence="1">Uncharacterized protein</fullName>
    </submittedName>
</protein>
<dbReference type="EMBL" id="DS113283">
    <property type="protein sequence ID" value="EAY13614.1"/>
    <property type="molecule type" value="Genomic_DNA"/>
</dbReference>
<dbReference type="InParanoid" id="A2E1B3"/>
<gene>
    <name evidence="1" type="ORF">TVAG_390110</name>
</gene>
<dbReference type="Proteomes" id="UP000001542">
    <property type="component" value="Unassembled WGS sequence"/>
</dbReference>
<reference evidence="1" key="2">
    <citation type="journal article" date="2007" name="Science">
        <title>Draft genome sequence of the sexually transmitted pathogen Trichomonas vaginalis.</title>
        <authorList>
            <person name="Carlton J.M."/>
            <person name="Hirt R.P."/>
            <person name="Silva J.C."/>
            <person name="Delcher A.L."/>
            <person name="Schatz M."/>
            <person name="Zhao Q."/>
            <person name="Wortman J.R."/>
            <person name="Bidwell S.L."/>
            <person name="Alsmark U.C.M."/>
            <person name="Besteiro S."/>
            <person name="Sicheritz-Ponten T."/>
            <person name="Noel C.J."/>
            <person name="Dacks J.B."/>
            <person name="Foster P.G."/>
            <person name="Simillion C."/>
            <person name="Van de Peer Y."/>
            <person name="Miranda-Saavedra D."/>
            <person name="Barton G.J."/>
            <person name="Westrop G.D."/>
            <person name="Mueller S."/>
            <person name="Dessi D."/>
            <person name="Fiori P.L."/>
            <person name="Ren Q."/>
            <person name="Paulsen I."/>
            <person name="Zhang H."/>
            <person name="Bastida-Corcuera F.D."/>
            <person name="Simoes-Barbosa A."/>
            <person name="Brown M.T."/>
            <person name="Hayes R.D."/>
            <person name="Mukherjee M."/>
            <person name="Okumura C.Y."/>
            <person name="Schneider R."/>
            <person name="Smith A.J."/>
            <person name="Vanacova S."/>
            <person name="Villalvazo M."/>
            <person name="Haas B.J."/>
            <person name="Pertea M."/>
            <person name="Feldblyum T.V."/>
            <person name="Utterback T.R."/>
            <person name="Shu C.L."/>
            <person name="Osoegawa K."/>
            <person name="de Jong P.J."/>
            <person name="Hrdy I."/>
            <person name="Horvathova L."/>
            <person name="Zubacova Z."/>
            <person name="Dolezal P."/>
            <person name="Malik S.B."/>
            <person name="Logsdon J.M. Jr."/>
            <person name="Henze K."/>
            <person name="Gupta A."/>
            <person name="Wang C.C."/>
            <person name="Dunne R.L."/>
            <person name="Upcroft J.A."/>
            <person name="Upcroft P."/>
            <person name="White O."/>
            <person name="Salzberg S.L."/>
            <person name="Tang P."/>
            <person name="Chiu C.-H."/>
            <person name="Lee Y.-S."/>
            <person name="Embley T.M."/>
            <person name="Coombs G.H."/>
            <person name="Mottram J.C."/>
            <person name="Tachezy J."/>
            <person name="Fraser-Liggett C.M."/>
            <person name="Johnson P.J."/>
        </authorList>
    </citation>
    <scope>NUCLEOTIDE SEQUENCE [LARGE SCALE GENOMIC DNA]</scope>
    <source>
        <strain evidence="1">G3</strain>
    </source>
</reference>
<evidence type="ECO:0000313" key="2">
    <source>
        <dbReference type="Proteomes" id="UP000001542"/>
    </source>
</evidence>
<dbReference type="VEuPathDB" id="TrichDB:TVAGG3_0990600"/>
<proteinExistence type="predicted"/>